<keyword evidence="2" id="KW-0812">Transmembrane</keyword>
<evidence type="ECO:0000256" key="1">
    <source>
        <dbReference type="SAM" id="MobiDB-lite"/>
    </source>
</evidence>
<feature type="compositionally biased region" description="Low complexity" evidence="1">
    <location>
        <begin position="26"/>
        <end position="37"/>
    </location>
</feature>
<organism evidence="3 4">
    <name type="scientific">Orbilia blumenaviensis</name>
    <dbReference type="NCBI Taxonomy" id="1796055"/>
    <lineage>
        <taxon>Eukaryota</taxon>
        <taxon>Fungi</taxon>
        <taxon>Dikarya</taxon>
        <taxon>Ascomycota</taxon>
        <taxon>Pezizomycotina</taxon>
        <taxon>Orbiliomycetes</taxon>
        <taxon>Orbiliales</taxon>
        <taxon>Orbiliaceae</taxon>
        <taxon>Orbilia</taxon>
    </lineage>
</organism>
<feature type="compositionally biased region" description="Pro residues" evidence="1">
    <location>
        <begin position="14"/>
        <end position="25"/>
    </location>
</feature>
<accession>A0AAV9VGY7</accession>
<keyword evidence="2" id="KW-0472">Membrane</keyword>
<feature type="transmembrane region" description="Helical" evidence="2">
    <location>
        <begin position="63"/>
        <end position="83"/>
    </location>
</feature>
<feature type="region of interest" description="Disordered" evidence="1">
    <location>
        <begin position="1"/>
        <end position="37"/>
    </location>
</feature>
<name>A0AAV9VGY7_9PEZI</name>
<proteinExistence type="predicted"/>
<evidence type="ECO:0000313" key="4">
    <source>
        <dbReference type="Proteomes" id="UP001373714"/>
    </source>
</evidence>
<keyword evidence="4" id="KW-1185">Reference proteome</keyword>
<dbReference type="Proteomes" id="UP001373714">
    <property type="component" value="Unassembled WGS sequence"/>
</dbReference>
<gene>
    <name evidence="3" type="ORF">TWF730_006930</name>
</gene>
<evidence type="ECO:0000256" key="2">
    <source>
        <dbReference type="SAM" id="Phobius"/>
    </source>
</evidence>
<dbReference type="EMBL" id="JAVHNS010000003">
    <property type="protein sequence ID" value="KAK6360808.1"/>
    <property type="molecule type" value="Genomic_DNA"/>
</dbReference>
<sequence length="170" mass="18366">MADDRLDTPTVAAPLPPPPPPPSDPPTATSTATSTSTAIAGSDPILTLRAKYISRQPIIQIHLTIRIVLSVLAVIIVSISSLLPKVEVFTIFAIIIASLAFSWTVTCIIQTLCNRRAVSILAAEGLLPYPRTSPKMEILGHVIFFVLNSINLVICTGTWLRGRWIPPPRP</sequence>
<reference evidence="3 4" key="1">
    <citation type="submission" date="2019-10" db="EMBL/GenBank/DDBJ databases">
        <authorList>
            <person name="Palmer J.M."/>
        </authorList>
    </citation>
    <scope>NUCLEOTIDE SEQUENCE [LARGE SCALE GENOMIC DNA]</scope>
    <source>
        <strain evidence="3 4">TWF730</strain>
    </source>
</reference>
<keyword evidence="2" id="KW-1133">Transmembrane helix</keyword>
<feature type="transmembrane region" description="Helical" evidence="2">
    <location>
        <begin position="138"/>
        <end position="160"/>
    </location>
</feature>
<feature type="transmembrane region" description="Helical" evidence="2">
    <location>
        <begin position="89"/>
        <end position="109"/>
    </location>
</feature>
<comment type="caution">
    <text evidence="3">The sequence shown here is derived from an EMBL/GenBank/DDBJ whole genome shotgun (WGS) entry which is preliminary data.</text>
</comment>
<evidence type="ECO:0000313" key="3">
    <source>
        <dbReference type="EMBL" id="KAK6360808.1"/>
    </source>
</evidence>
<protein>
    <submittedName>
        <fullName evidence="3">Uncharacterized protein</fullName>
    </submittedName>
</protein>
<dbReference type="AlphaFoldDB" id="A0AAV9VGY7"/>